<keyword evidence="2 7" id="KW-0436">Ligase</keyword>
<evidence type="ECO:0000259" key="8">
    <source>
        <dbReference type="Pfam" id="PF01656"/>
    </source>
</evidence>
<comment type="cofactor">
    <cofactor evidence="1 7">
        <name>Mg(2+)</name>
        <dbReference type="ChEBI" id="CHEBI:18420"/>
    </cofactor>
</comment>
<keyword evidence="11" id="KW-1185">Reference proteome</keyword>
<dbReference type="Gene3D" id="3.40.50.880">
    <property type="match status" value="1"/>
</dbReference>
<protein>
    <recommendedName>
        <fullName evidence="7">Cobyrinate a,c-diamide synthase</fullName>
        <ecNumber evidence="7">6.3.5.11</ecNumber>
    </recommendedName>
    <alternativeName>
        <fullName evidence="7">Cobyrinic acid a,c-diamide synthetase</fullName>
    </alternativeName>
</protein>
<dbReference type="RefSeq" id="WP_377944275.1">
    <property type="nucleotide sequence ID" value="NZ_JBHUCX010000058.1"/>
</dbReference>
<proteinExistence type="inferred from homology"/>
<comment type="pathway">
    <text evidence="7">Cofactor biosynthesis; adenosylcobalamin biosynthesis; cob(II)yrinate a,c-diamide from sirohydrochlorin (anaerobic route): step 10/10.</text>
</comment>
<organism evidence="10 11">
    <name type="scientific">Alicyclobacillus fodiniaquatilis</name>
    <dbReference type="NCBI Taxonomy" id="1661150"/>
    <lineage>
        <taxon>Bacteria</taxon>
        <taxon>Bacillati</taxon>
        <taxon>Bacillota</taxon>
        <taxon>Bacilli</taxon>
        <taxon>Bacillales</taxon>
        <taxon>Alicyclobacillaceae</taxon>
        <taxon>Alicyclobacillus</taxon>
    </lineage>
</organism>
<keyword evidence="7" id="KW-0169">Cobalamin biosynthesis</keyword>
<comment type="similarity">
    <text evidence="7">Belongs to the CobB/CbiA family.</text>
</comment>
<name>A0ABW4JMN3_9BACL</name>
<evidence type="ECO:0000313" key="10">
    <source>
        <dbReference type="EMBL" id="MFD1676375.1"/>
    </source>
</evidence>
<keyword evidence="4 7" id="KW-0067">ATP-binding</keyword>
<dbReference type="CDD" id="cd03130">
    <property type="entry name" value="GATase1_CobB"/>
    <property type="match status" value="1"/>
</dbReference>
<reference evidence="11" key="1">
    <citation type="journal article" date="2019" name="Int. J. Syst. Evol. Microbiol.">
        <title>The Global Catalogue of Microorganisms (GCM) 10K type strain sequencing project: providing services to taxonomists for standard genome sequencing and annotation.</title>
        <authorList>
            <consortium name="The Broad Institute Genomics Platform"/>
            <consortium name="The Broad Institute Genome Sequencing Center for Infectious Disease"/>
            <person name="Wu L."/>
            <person name="Ma J."/>
        </authorList>
    </citation>
    <scope>NUCLEOTIDE SEQUENCE [LARGE SCALE GENOMIC DNA]</scope>
    <source>
        <strain evidence="11">CGMCC 1.12286</strain>
    </source>
</reference>
<dbReference type="Pfam" id="PF07685">
    <property type="entry name" value="GATase_3"/>
    <property type="match status" value="1"/>
</dbReference>
<evidence type="ECO:0000256" key="5">
    <source>
        <dbReference type="ARBA" id="ARBA00022842"/>
    </source>
</evidence>
<evidence type="ECO:0000256" key="1">
    <source>
        <dbReference type="ARBA" id="ARBA00001946"/>
    </source>
</evidence>
<dbReference type="Pfam" id="PF01656">
    <property type="entry name" value="CbiA"/>
    <property type="match status" value="1"/>
</dbReference>
<evidence type="ECO:0000256" key="7">
    <source>
        <dbReference type="HAMAP-Rule" id="MF_00027"/>
    </source>
</evidence>
<dbReference type="PANTHER" id="PTHR43873:SF1">
    <property type="entry name" value="COBYRINATE A,C-DIAMIDE SYNTHASE"/>
    <property type="match status" value="1"/>
</dbReference>
<keyword evidence="6 7" id="KW-0315">Glutamine amidotransferase</keyword>
<evidence type="ECO:0000256" key="2">
    <source>
        <dbReference type="ARBA" id="ARBA00022598"/>
    </source>
</evidence>
<dbReference type="CDD" id="cd05388">
    <property type="entry name" value="CobB_N"/>
    <property type="match status" value="1"/>
</dbReference>
<feature type="domain" description="CobB/CobQ-like glutamine amidotransferase" evidence="9">
    <location>
        <begin position="256"/>
        <end position="447"/>
    </location>
</feature>
<feature type="active site" description="Nucleophile" evidence="7">
    <location>
        <position position="338"/>
    </location>
</feature>
<accession>A0ABW4JMN3</accession>
<dbReference type="EMBL" id="JBHUCX010000058">
    <property type="protein sequence ID" value="MFD1676375.1"/>
    <property type="molecule type" value="Genomic_DNA"/>
</dbReference>
<dbReference type="InterPro" id="IPR029062">
    <property type="entry name" value="Class_I_gatase-like"/>
</dbReference>
<gene>
    <name evidence="7" type="primary">cbiA</name>
    <name evidence="10" type="ORF">ACFSB2_16865</name>
</gene>
<dbReference type="NCBIfam" id="TIGR00379">
    <property type="entry name" value="cobB"/>
    <property type="match status" value="1"/>
</dbReference>
<dbReference type="SUPFAM" id="SSF52540">
    <property type="entry name" value="P-loop containing nucleoside triphosphate hydrolases"/>
    <property type="match status" value="1"/>
</dbReference>
<dbReference type="Gene3D" id="3.40.50.300">
    <property type="entry name" value="P-loop containing nucleotide triphosphate hydrolases"/>
    <property type="match status" value="2"/>
</dbReference>
<keyword evidence="3 7" id="KW-0547">Nucleotide-binding</keyword>
<dbReference type="InterPro" id="IPR002586">
    <property type="entry name" value="CobQ/CobB/MinD/ParA_Nub-bd_dom"/>
</dbReference>
<dbReference type="InterPro" id="IPR027417">
    <property type="entry name" value="P-loop_NTPase"/>
</dbReference>
<dbReference type="SUPFAM" id="SSF52317">
    <property type="entry name" value="Class I glutamine amidotransferase-like"/>
    <property type="match status" value="1"/>
</dbReference>
<dbReference type="NCBIfam" id="NF002204">
    <property type="entry name" value="PRK01077.1"/>
    <property type="match status" value="1"/>
</dbReference>
<feature type="site" description="Increases nucleophilicity of active site Cys" evidence="7">
    <location>
        <position position="441"/>
    </location>
</feature>
<dbReference type="InterPro" id="IPR011698">
    <property type="entry name" value="GATase_3"/>
</dbReference>
<comment type="function">
    <text evidence="7">Catalyzes the ATP-dependent amidation of the two carboxylate groups at positions a and c of cobyrinate, using either L-glutamine or ammonia as the nitrogen source.</text>
</comment>
<comment type="catalytic activity">
    <reaction evidence="7">
        <text>cob(II)yrinate + 2 L-glutamine + 2 ATP + 2 H2O = cob(II)yrinate a,c diamide + 2 L-glutamate + 2 ADP + 2 phosphate + 2 H(+)</text>
        <dbReference type="Rhea" id="RHEA:26289"/>
        <dbReference type="ChEBI" id="CHEBI:15377"/>
        <dbReference type="ChEBI" id="CHEBI:15378"/>
        <dbReference type="ChEBI" id="CHEBI:29985"/>
        <dbReference type="ChEBI" id="CHEBI:30616"/>
        <dbReference type="ChEBI" id="CHEBI:43474"/>
        <dbReference type="ChEBI" id="CHEBI:58359"/>
        <dbReference type="ChEBI" id="CHEBI:58537"/>
        <dbReference type="ChEBI" id="CHEBI:58894"/>
        <dbReference type="ChEBI" id="CHEBI:456216"/>
        <dbReference type="EC" id="6.3.5.11"/>
    </reaction>
</comment>
<feature type="domain" description="CobQ/CobB/MinD/ParA nucleotide binding" evidence="8">
    <location>
        <begin position="6"/>
        <end position="192"/>
    </location>
</feature>
<evidence type="ECO:0000256" key="4">
    <source>
        <dbReference type="ARBA" id="ARBA00022840"/>
    </source>
</evidence>
<dbReference type="InterPro" id="IPR004484">
    <property type="entry name" value="CbiA/CobB_synth"/>
</dbReference>
<dbReference type="HAMAP" id="MF_00027">
    <property type="entry name" value="CobB_CbiA"/>
    <property type="match status" value="1"/>
</dbReference>
<dbReference type="EC" id="6.3.5.11" evidence="7"/>
<comment type="caution">
    <text evidence="10">The sequence shown here is derived from an EMBL/GenBank/DDBJ whole genome shotgun (WGS) entry which is preliminary data.</text>
</comment>
<sequence length="466" mass="50334">MKLPRIVVAGTNSGVGKSTVSLALMAGFQQRGLTTQGFKVGPDYIDGSYHSAITGRTSRNLDSWMLTHDMVQTVFAKAAMDADLSIIEGVMGFYDGKSPSSNEGSTAEMSLLLACPVILVIDASGMARSAAAMVKGYQSLDERVHIAGVIANRVGGEGHYRLIQEAVEDACGVPVVGYLTQHDEIKIPERHLGLVPAIERGEHTLMFKKLGDLATATIDLDAILSIATASPDLGEEPSILQPTAQRAVPNQPPVSIAVARDAAFNFYYEENLEFLNSYGAELVFFSPLAGDEIPSAAHGLYIGGGFPEEFAAQLSAHHQTRASLFRHIQSGLPTYAECGGYMYLTEELTDVGGKTHAMVGVIPARVSIQKRLSGFGYREVTGTDGNWLVPSGEKARGHEFHYSSIAFHTQTKPAYRTTGNKPVAFLEEGYFLDNVIAGYTHLHFGSNPNVAKRFVERCARFRDARA</sequence>
<comment type="miscellaneous">
    <text evidence="7">The a and c carboxylates of cobyrinate are activated for nucleophilic attack via formation of a phosphorylated intermediate by ATP. CbiA catalyzes first the amidation of the c-carboxylate, and then that of the a-carboxylate.</text>
</comment>
<dbReference type="Proteomes" id="UP001597079">
    <property type="component" value="Unassembled WGS sequence"/>
</dbReference>
<dbReference type="PROSITE" id="PS51274">
    <property type="entry name" value="GATASE_COBBQ"/>
    <property type="match status" value="1"/>
</dbReference>
<evidence type="ECO:0000256" key="3">
    <source>
        <dbReference type="ARBA" id="ARBA00022741"/>
    </source>
</evidence>
<dbReference type="PANTHER" id="PTHR43873">
    <property type="entry name" value="COBYRINATE A,C-DIAMIDE SYNTHASE"/>
    <property type="match status" value="1"/>
</dbReference>
<evidence type="ECO:0000256" key="6">
    <source>
        <dbReference type="ARBA" id="ARBA00022962"/>
    </source>
</evidence>
<evidence type="ECO:0000259" key="9">
    <source>
        <dbReference type="Pfam" id="PF07685"/>
    </source>
</evidence>
<comment type="domain">
    <text evidence="7">Comprises of two domains. The C-terminal domain contains the binding site for glutamine and catalyzes the hydrolysis of this substrate to glutamate and ammonia. The N-terminal domain is anticipated to bind ATP and cobyrinate and catalyzes the ultimate synthesis of the diamide product. The ammonia produced via the glutaminase domain is probably translocated to the adjacent domain via a molecular tunnel, where it reacts with an activated intermediate.</text>
</comment>
<evidence type="ECO:0000313" key="11">
    <source>
        <dbReference type="Proteomes" id="UP001597079"/>
    </source>
</evidence>
<keyword evidence="5 7" id="KW-0460">Magnesium</keyword>